<comment type="caution">
    <text evidence="1">The sequence shown here is derived from an EMBL/GenBank/DDBJ whole genome shotgun (WGS) entry which is preliminary data.</text>
</comment>
<evidence type="ECO:0000313" key="1">
    <source>
        <dbReference type="EMBL" id="KAK9863172.1"/>
    </source>
</evidence>
<feature type="non-terminal residue" evidence="1">
    <location>
        <position position="1"/>
    </location>
</feature>
<sequence length="279" mass="30765">GYGPEISVGGCLLLERFVSQDDPEHDIDPQADLTQDLKAIRSRKWQDIPSALRYTNWRYGQAQGYDVKYVDTDADTPGLEKSTTLISTMAQQLECCCPWLLWLDHTMLLRMLAHELSVEEWLRGHQRPNDAGAVFAKKLLGEMLYGSDSIEQPVAGLVSTAGDEKSHGVFEIIPSLEHPAITTSAMLLARTNTTASFLDLWAAAMEAELEPVLEKDSTPLKEALNQVAYARFLGDFWSLPFNEVGSPGAEVMTKLPAGQADQEEVLSQQAAKLLKASSL</sequence>
<keyword evidence="2" id="KW-1185">Reference proteome</keyword>
<evidence type="ECO:0000313" key="2">
    <source>
        <dbReference type="Proteomes" id="UP001485043"/>
    </source>
</evidence>
<dbReference type="Proteomes" id="UP001485043">
    <property type="component" value="Unassembled WGS sequence"/>
</dbReference>
<proteinExistence type="predicted"/>
<accession>A0AAW1T0D5</accession>
<protein>
    <submittedName>
        <fullName evidence="1">Uncharacterized protein</fullName>
    </submittedName>
</protein>
<reference evidence="1 2" key="1">
    <citation type="journal article" date="2024" name="Nat. Commun.">
        <title>Phylogenomics reveals the evolutionary origins of lichenization in chlorophyte algae.</title>
        <authorList>
            <person name="Puginier C."/>
            <person name="Libourel C."/>
            <person name="Otte J."/>
            <person name="Skaloud P."/>
            <person name="Haon M."/>
            <person name="Grisel S."/>
            <person name="Petersen M."/>
            <person name="Berrin J.G."/>
            <person name="Delaux P.M."/>
            <person name="Dal Grande F."/>
            <person name="Keller J."/>
        </authorList>
    </citation>
    <scope>NUCLEOTIDE SEQUENCE [LARGE SCALE GENOMIC DNA]</scope>
    <source>
        <strain evidence="1 2">SAG 2523</strain>
    </source>
</reference>
<name>A0AAW1T0D5_9CHLO</name>
<dbReference type="AlphaFoldDB" id="A0AAW1T0D5"/>
<gene>
    <name evidence="1" type="ORF">WJX84_009506</name>
</gene>
<organism evidence="1 2">
    <name type="scientific">Apatococcus fuscideae</name>
    <dbReference type="NCBI Taxonomy" id="2026836"/>
    <lineage>
        <taxon>Eukaryota</taxon>
        <taxon>Viridiplantae</taxon>
        <taxon>Chlorophyta</taxon>
        <taxon>core chlorophytes</taxon>
        <taxon>Trebouxiophyceae</taxon>
        <taxon>Chlorellales</taxon>
        <taxon>Chlorellaceae</taxon>
        <taxon>Apatococcus</taxon>
    </lineage>
</organism>
<dbReference type="EMBL" id="JALJOV010000507">
    <property type="protein sequence ID" value="KAK9863172.1"/>
    <property type="molecule type" value="Genomic_DNA"/>
</dbReference>